<dbReference type="PANTHER" id="PTHR33710">
    <property type="entry name" value="BNAC02G09200D PROTEIN"/>
    <property type="match status" value="1"/>
</dbReference>
<proteinExistence type="predicted"/>
<comment type="caution">
    <text evidence="1">The sequence shown here is derived from an EMBL/GenBank/DDBJ whole genome shotgun (WGS) entry which is preliminary data.</text>
</comment>
<gene>
    <name evidence="1" type="ORF">K2173_019180</name>
</gene>
<keyword evidence="2" id="KW-1185">Reference proteome</keyword>
<accession>A0AAV8SSW7</accession>
<dbReference type="PANTHER" id="PTHR33710:SF79">
    <property type="entry name" value="OS06G0205337 PROTEIN"/>
    <property type="match status" value="1"/>
</dbReference>
<protein>
    <recommendedName>
        <fullName evidence="3">Reverse transcriptase</fullName>
    </recommendedName>
</protein>
<reference evidence="1 2" key="1">
    <citation type="submission" date="2021-09" db="EMBL/GenBank/DDBJ databases">
        <title>Genomic insights and catalytic innovation underlie evolution of tropane alkaloids biosynthesis.</title>
        <authorList>
            <person name="Wang Y.-J."/>
            <person name="Tian T."/>
            <person name="Huang J.-P."/>
            <person name="Huang S.-X."/>
        </authorList>
    </citation>
    <scope>NUCLEOTIDE SEQUENCE [LARGE SCALE GENOMIC DNA]</scope>
    <source>
        <strain evidence="1">KIB-2018</strain>
        <tissue evidence="1">Leaf</tissue>
    </source>
</reference>
<dbReference type="Proteomes" id="UP001159364">
    <property type="component" value="Linkage Group LG09"/>
</dbReference>
<evidence type="ECO:0000313" key="1">
    <source>
        <dbReference type="EMBL" id="KAJ8755382.1"/>
    </source>
</evidence>
<dbReference type="EMBL" id="JAIWQS010000009">
    <property type="protein sequence ID" value="KAJ8755382.1"/>
    <property type="molecule type" value="Genomic_DNA"/>
</dbReference>
<sequence length="264" mass="30582">MGSMFTYVYRGTSPARVKEKLDRACATPSWNSLFENAVCTNLVAPVSDHSPLLIDTNGSVGRTNRNFRFNNSWLLDNDFFAVVQRSWHGSTNDDFILRRNKVIADVRAWGKARNRLRWQQKYVVQQKLESEIDSLDPLSIQHLKAQWNLFLAEDELRLKQQAKVFWLQNGDKNSKYFHHSIKARRRGNRIDKLQDASGSWVHSEEGIHTLVRDYFSDLFQSTVASHRRPIIGLVSPLHYAELLDIKRVIVNTHAMEPQVCYLNA</sequence>
<dbReference type="AlphaFoldDB" id="A0AAV8SSW7"/>
<name>A0AAV8SSW7_9ROSI</name>
<evidence type="ECO:0008006" key="3">
    <source>
        <dbReference type="Google" id="ProtNLM"/>
    </source>
</evidence>
<evidence type="ECO:0000313" key="2">
    <source>
        <dbReference type="Proteomes" id="UP001159364"/>
    </source>
</evidence>
<organism evidence="1 2">
    <name type="scientific">Erythroxylum novogranatense</name>
    <dbReference type="NCBI Taxonomy" id="1862640"/>
    <lineage>
        <taxon>Eukaryota</taxon>
        <taxon>Viridiplantae</taxon>
        <taxon>Streptophyta</taxon>
        <taxon>Embryophyta</taxon>
        <taxon>Tracheophyta</taxon>
        <taxon>Spermatophyta</taxon>
        <taxon>Magnoliopsida</taxon>
        <taxon>eudicotyledons</taxon>
        <taxon>Gunneridae</taxon>
        <taxon>Pentapetalae</taxon>
        <taxon>rosids</taxon>
        <taxon>fabids</taxon>
        <taxon>Malpighiales</taxon>
        <taxon>Erythroxylaceae</taxon>
        <taxon>Erythroxylum</taxon>
    </lineage>
</organism>